<keyword evidence="2" id="KW-0472">Membrane</keyword>
<evidence type="ECO:0000256" key="1">
    <source>
        <dbReference type="SAM" id="MobiDB-lite"/>
    </source>
</evidence>
<dbReference type="SUPFAM" id="SSF56112">
    <property type="entry name" value="Protein kinase-like (PK-like)"/>
    <property type="match status" value="1"/>
</dbReference>
<organism evidence="3">
    <name type="scientific">Jonesiaceae bacterium BS-20</name>
    <dbReference type="NCBI Taxonomy" id="3120821"/>
    <lineage>
        <taxon>Bacteria</taxon>
        <taxon>Bacillati</taxon>
        <taxon>Actinomycetota</taxon>
        <taxon>Actinomycetes</taxon>
        <taxon>Micrococcales</taxon>
        <taxon>Jonesiaceae</taxon>
    </lineage>
</organism>
<accession>A0AAU7DWF1</accession>
<dbReference type="InterPro" id="IPR011009">
    <property type="entry name" value="Kinase-like_dom_sf"/>
</dbReference>
<reference evidence="3" key="1">
    <citation type="submission" date="2024-02" db="EMBL/GenBank/DDBJ databases">
        <title>Tomenella chthoni gen. nov. sp. nov., a member of the family Jonesiaceae isolated from bat guano.</title>
        <authorList>
            <person name="Miller S.L."/>
            <person name="King J."/>
            <person name="Sankaranarayanan K."/>
            <person name="Lawson P.A."/>
        </authorList>
    </citation>
    <scope>NUCLEOTIDE SEQUENCE</scope>
    <source>
        <strain evidence="3">BS-20</strain>
    </source>
</reference>
<dbReference type="Gene3D" id="1.10.510.10">
    <property type="entry name" value="Transferase(Phosphotransferase) domain 1"/>
    <property type="match status" value="1"/>
</dbReference>
<sequence>MTKLTAGTVIVARYELDEQVTYQDADVKVWHAKDKIFNRNVNLFSVADFPSNVAADALERAREAAQISVAGIARVLDVLDSGSTKVIITERPQGVSGLTAISGSTFAVDQARAVTATIAKALAKAHDKGLNHGALSAQSLWFDGAKITVDGLVARHILQSNAGLPAQKLVQQDIIGLSALLYFMLTGVTPTNLDTKNDLPRLQTVVPRVTPEIEQLSTGILNGTRPVPASLEEFISGLGQWSEDDLPVIDPSMLTDVVDMDQAVAVPAPPPQPVQRESIRTAMGAKPGSVPPAPSVEIPPVFAPASIAPAGAAVPAFGALAQDVPHQATPPVSQQAPVSAASAPSKYRFNPTALILIVAFVGIIWGGVWAVNTLTADFAPITVSPTGRPSPNNTAGGEDDGTKPPEETKPAEVVLPVIKAATALDPQGDGNEHPELQDLLFDGDSSRGWYSRTYKTPEFSGLKKGMGIELKLEKAAEVSSVLVSSANKGGMVEIRATTADKPTEGEVLASGPLDGETVFKLSKPTTTDSLVLWFTLLPKDKDDKNRFYIHEIGLT</sequence>
<keyword evidence="2" id="KW-0812">Transmembrane</keyword>
<keyword evidence="2" id="KW-1133">Transmembrane helix</keyword>
<proteinExistence type="predicted"/>
<feature type="transmembrane region" description="Helical" evidence="2">
    <location>
        <begin position="353"/>
        <end position="371"/>
    </location>
</feature>
<dbReference type="Gene3D" id="3.30.200.20">
    <property type="entry name" value="Phosphorylase Kinase, domain 1"/>
    <property type="match status" value="1"/>
</dbReference>
<evidence type="ECO:0000313" key="3">
    <source>
        <dbReference type="EMBL" id="XBH21283.1"/>
    </source>
</evidence>
<name>A0AAU7DWF1_9MICO</name>
<gene>
    <name evidence="3" type="ORF">V5R04_13875</name>
</gene>
<evidence type="ECO:0008006" key="4">
    <source>
        <dbReference type="Google" id="ProtNLM"/>
    </source>
</evidence>
<dbReference type="EMBL" id="CP146203">
    <property type="protein sequence ID" value="XBH21283.1"/>
    <property type="molecule type" value="Genomic_DNA"/>
</dbReference>
<dbReference type="AlphaFoldDB" id="A0AAU7DWF1"/>
<feature type="region of interest" description="Disordered" evidence="1">
    <location>
        <begin position="382"/>
        <end position="408"/>
    </location>
</feature>
<feature type="compositionally biased region" description="Polar residues" evidence="1">
    <location>
        <begin position="383"/>
        <end position="395"/>
    </location>
</feature>
<protein>
    <recommendedName>
        <fullName evidence="4">Serine/threonine protein kinase</fullName>
    </recommendedName>
</protein>
<evidence type="ECO:0000256" key="2">
    <source>
        <dbReference type="SAM" id="Phobius"/>
    </source>
</evidence>